<dbReference type="InterPro" id="IPR006026">
    <property type="entry name" value="Peptidase_Metallo"/>
</dbReference>
<gene>
    <name evidence="3" type="ORF">NW768_011309</name>
</gene>
<feature type="domain" description="Peptidase metallopeptidase" evidence="2">
    <location>
        <begin position="116"/>
        <end position="267"/>
    </location>
</feature>
<evidence type="ECO:0000313" key="3">
    <source>
        <dbReference type="EMBL" id="KAJ4114755.1"/>
    </source>
</evidence>
<proteinExistence type="predicted"/>
<dbReference type="SMART" id="SM00235">
    <property type="entry name" value="ZnMc"/>
    <property type="match status" value="1"/>
</dbReference>
<comment type="caution">
    <text evidence="3">The sequence shown here is derived from an EMBL/GenBank/DDBJ whole genome shotgun (WGS) entry which is preliminary data.</text>
</comment>
<reference evidence="3" key="1">
    <citation type="submission" date="2022-09" db="EMBL/GenBank/DDBJ databases">
        <title>Fusarium specimens isolated from Avocado Roots.</title>
        <authorList>
            <person name="Stajich J."/>
            <person name="Roper C."/>
            <person name="Heimlech-Rivalta G."/>
        </authorList>
    </citation>
    <scope>NUCLEOTIDE SEQUENCE</scope>
    <source>
        <strain evidence="3">CF00095</strain>
    </source>
</reference>
<organism evidence="3 4">
    <name type="scientific">Fusarium equiseti</name>
    <name type="common">Fusarium scirpi</name>
    <dbReference type="NCBI Taxonomy" id="61235"/>
    <lineage>
        <taxon>Eukaryota</taxon>
        <taxon>Fungi</taxon>
        <taxon>Dikarya</taxon>
        <taxon>Ascomycota</taxon>
        <taxon>Pezizomycotina</taxon>
        <taxon>Sordariomycetes</taxon>
        <taxon>Hypocreomycetidae</taxon>
        <taxon>Hypocreales</taxon>
        <taxon>Nectriaceae</taxon>
        <taxon>Fusarium</taxon>
        <taxon>Fusarium incarnatum-equiseti species complex</taxon>
    </lineage>
</organism>
<feature type="compositionally biased region" description="Polar residues" evidence="1">
    <location>
        <begin position="747"/>
        <end position="757"/>
    </location>
</feature>
<dbReference type="Gene3D" id="3.40.390.10">
    <property type="entry name" value="Collagenase (Catalytic Domain)"/>
    <property type="match status" value="1"/>
</dbReference>
<dbReference type="Proteomes" id="UP001152024">
    <property type="component" value="Unassembled WGS sequence"/>
</dbReference>
<dbReference type="PANTHER" id="PTHR10127">
    <property type="entry name" value="DISCOIDIN, CUB, EGF, LAMININ , AND ZINC METALLOPROTEASE DOMAIN CONTAINING"/>
    <property type="match status" value="1"/>
</dbReference>
<dbReference type="EMBL" id="JAOQBH010000028">
    <property type="protein sequence ID" value="KAJ4114755.1"/>
    <property type="molecule type" value="Genomic_DNA"/>
</dbReference>
<dbReference type="InterPro" id="IPR024079">
    <property type="entry name" value="MetalloPept_cat_dom_sf"/>
</dbReference>
<keyword evidence="4" id="KW-1185">Reference proteome</keyword>
<protein>
    <recommendedName>
        <fullName evidence="2">Peptidase metallopeptidase domain-containing protein</fullName>
    </recommendedName>
</protein>
<dbReference type="SUPFAM" id="SSF55486">
    <property type="entry name" value="Metalloproteases ('zincins'), catalytic domain"/>
    <property type="match status" value="1"/>
</dbReference>
<name>A0ABQ8QXW8_FUSEQ</name>
<evidence type="ECO:0000259" key="2">
    <source>
        <dbReference type="SMART" id="SM00235"/>
    </source>
</evidence>
<feature type="region of interest" description="Disordered" evidence="1">
    <location>
        <begin position="711"/>
        <end position="757"/>
    </location>
</feature>
<dbReference type="PANTHER" id="PTHR10127:SF850">
    <property type="entry name" value="METALLOENDOPEPTIDASE"/>
    <property type="match status" value="1"/>
</dbReference>
<feature type="region of interest" description="Disordered" evidence="1">
    <location>
        <begin position="1"/>
        <end position="39"/>
    </location>
</feature>
<sequence length="837" mass="92580">MSEVINAGPPTSEAGDSDTGSCFDDSKEHGDNGSYSPVDDFEVAEGEFASYESQDSPRTSSCVDWSVPYSWQQRACKDTVPRMLENKPLAGGRLMSNIGLNCAIGPDKVPTVFANEQNFWNGTPQVICYFFMGGTTRGNKLQHEKVAQAIEEWTWYANVKFMEVSSAKESNVRITFDPKDGSWSYIGRQCDSISTTEATMNLAWLDKFTPITANEKAVILHEFGHALGLLHEHQSPAHGNKAVQDIDAALKLYARTQGWTKIQIYEQTINVYNKSDITNYAQVDGHSIMYYPQPKELTSLDEDIPYNNKLSDLDKAYMILQYPRKNMHPQAEKDGWSIEKALKVIGAPPDVTCKVLDFVKYDRDDFGEISPVNIREVIKNWTRATHGHVEDGGQNPTPFRSARLANIGPSQAQGSDEPAANLPSDTDNKSFIYQLYDKLSTVYSPVGGQYYALQFPSRFMDKEQFAYELEENLSRFNKSAVVNEAEFNDTEALNPTSPIVGGPNGQTLSQNYAKALNGLIPTFESAEVRKQRERMRKWLLAQTKGGDAAYTVDRRPAIPGLSTENDKNPSKISGRAIAAGDPGTGPMADQAAAMLTTKQAIEIAKNSKEDPPRKMTRMEYSEALMQAYLRDRQAWEEEKDKMISDASHLAATDPQAMKDLTKRLAHISALEEAKLSAKYGDAVVRGYSNTTRGFLDHLDIKSVVESLQDAKDPFQTGPDRASDATPDAPPSGTAGHERTVPGYEEGQATTPQGSSTVYPFALAHSGQKQVPEPGHIVDALRKALEVPEPGHIIDALRKALESGDFADWAAQQPEDVRDEILAKVMEEFRRAPDGKQG</sequence>
<accession>A0ABQ8QXW8</accession>
<evidence type="ECO:0000256" key="1">
    <source>
        <dbReference type="SAM" id="MobiDB-lite"/>
    </source>
</evidence>
<dbReference type="Pfam" id="PF01400">
    <property type="entry name" value="Astacin"/>
    <property type="match status" value="1"/>
</dbReference>
<evidence type="ECO:0000313" key="4">
    <source>
        <dbReference type="Proteomes" id="UP001152024"/>
    </source>
</evidence>
<dbReference type="InterPro" id="IPR001506">
    <property type="entry name" value="Peptidase_M12A"/>
</dbReference>